<dbReference type="InterPro" id="IPR009006">
    <property type="entry name" value="Ala_racemase/Decarboxylase_C"/>
</dbReference>
<sequence length="373" mass="39999">MSSSVVRVDLGAVAHNTRLIKEQLGDTRLMCVVKADAYNHGADRVVPVMDTAGADAFGVATFDEARRVRELTDKPVLAWLWEPGEEIPEEVEIAVPGMEHLAWLTEHPVDTPVHIMVDTGMNRSGLDEDDWERAFAQAHSSGIDVVGVMSHLACADEPEHPHNAEQTAAFERAIAAARSAGLALTRNHLANSPGTLTSTSLAFDQVRAGVALYGLNPVAESSDTLIDAALFTPAMTWSAGITAVKQIGAGEGASYGLTWTAPADGWTAVVPVGYADGLHRSWQDAVEVTVDGVRYPQVGRVCMDQFIVWLGDNEHNVAVGDEAVIFGQGGMSAAELADRAGTIHYEVVCAPHGRVRREYVGTGDVDKRKDEVR</sequence>
<accession>A0A1N7JAQ4</accession>
<dbReference type="SUPFAM" id="SSF50621">
    <property type="entry name" value="Alanine racemase C-terminal domain-like"/>
    <property type="match status" value="1"/>
</dbReference>
<dbReference type="NCBIfam" id="TIGR00492">
    <property type="entry name" value="alr"/>
    <property type="match status" value="1"/>
</dbReference>
<dbReference type="GO" id="GO:0030632">
    <property type="term" value="P:D-alanine biosynthetic process"/>
    <property type="evidence" value="ECO:0007669"/>
    <property type="project" value="UniProtKB-UniRule"/>
</dbReference>
<comment type="catalytic activity">
    <reaction evidence="4">
        <text>L-alanine = D-alanine</text>
        <dbReference type="Rhea" id="RHEA:20249"/>
        <dbReference type="ChEBI" id="CHEBI:57416"/>
        <dbReference type="ChEBI" id="CHEBI:57972"/>
        <dbReference type="EC" id="5.1.1.1"/>
    </reaction>
</comment>
<dbReference type="PANTHER" id="PTHR30511">
    <property type="entry name" value="ALANINE RACEMASE"/>
    <property type="match status" value="1"/>
</dbReference>
<comment type="function">
    <text evidence="4">Catalyzes the interconversion of L-alanine and D-alanine. May also act on other amino acids.</text>
</comment>
<dbReference type="InterPro" id="IPR011079">
    <property type="entry name" value="Ala_racemase_C"/>
</dbReference>
<dbReference type="EMBL" id="FTOF01000005">
    <property type="protein sequence ID" value="SIS46429.1"/>
    <property type="molecule type" value="Genomic_DNA"/>
</dbReference>
<feature type="binding site" evidence="4 6">
    <location>
        <position position="123"/>
    </location>
    <ligand>
        <name>substrate</name>
    </ligand>
</feature>
<dbReference type="Gene3D" id="2.40.37.10">
    <property type="entry name" value="Lyase, Ornithine Decarboxylase, Chain A, domain 1"/>
    <property type="match status" value="1"/>
</dbReference>
<dbReference type="GO" id="GO:0009252">
    <property type="term" value="P:peptidoglycan biosynthetic process"/>
    <property type="evidence" value="ECO:0007669"/>
    <property type="project" value="TreeGrafter"/>
</dbReference>
<dbReference type="GO" id="GO:0005829">
    <property type="term" value="C:cytosol"/>
    <property type="evidence" value="ECO:0007669"/>
    <property type="project" value="TreeGrafter"/>
</dbReference>
<dbReference type="UniPathway" id="UPA00042">
    <property type="reaction ID" value="UER00497"/>
</dbReference>
<feature type="active site" description="Proton acceptor; specific for L-alanine" evidence="4">
    <location>
        <position position="255"/>
    </location>
</feature>
<evidence type="ECO:0000259" key="7">
    <source>
        <dbReference type="SMART" id="SM01005"/>
    </source>
</evidence>
<dbReference type="STRING" id="1161099.SAMN05444817_10580"/>
<comment type="pathway">
    <text evidence="4">Amino-acid biosynthesis; D-alanine biosynthesis; D-alanine from L-alanine: step 1/1.</text>
</comment>
<feature type="modified residue" description="N6-(pyridoxal phosphate)lysine" evidence="4 5">
    <location>
        <position position="34"/>
    </location>
</feature>
<dbReference type="HAMAP" id="MF_01201">
    <property type="entry name" value="Ala_racemase"/>
    <property type="match status" value="1"/>
</dbReference>
<feature type="domain" description="Alanine racemase C-terminal" evidence="7">
    <location>
        <begin position="234"/>
        <end position="360"/>
    </location>
</feature>
<evidence type="ECO:0000256" key="6">
    <source>
        <dbReference type="PIRSR" id="PIRSR600821-52"/>
    </source>
</evidence>
<organism evidence="8 9">
    <name type="scientific">Corynebacterium appendicis CIP 107643</name>
    <dbReference type="NCBI Taxonomy" id="1161099"/>
    <lineage>
        <taxon>Bacteria</taxon>
        <taxon>Bacillati</taxon>
        <taxon>Actinomycetota</taxon>
        <taxon>Actinomycetes</taxon>
        <taxon>Mycobacteriales</taxon>
        <taxon>Corynebacteriaceae</taxon>
        <taxon>Corynebacterium</taxon>
    </lineage>
</organism>
<dbReference type="InterPro" id="IPR001608">
    <property type="entry name" value="Ala_racemase_N"/>
</dbReference>
<gene>
    <name evidence="8" type="ORF">SAMN05444817_10580</name>
</gene>
<evidence type="ECO:0000256" key="5">
    <source>
        <dbReference type="PIRSR" id="PIRSR600821-50"/>
    </source>
</evidence>
<dbReference type="SUPFAM" id="SSF51419">
    <property type="entry name" value="PLP-binding barrel"/>
    <property type="match status" value="1"/>
</dbReference>
<protein>
    <recommendedName>
        <fullName evidence="4">Alanine racemase</fullName>
        <ecNumber evidence="4">5.1.1.1</ecNumber>
    </recommendedName>
</protein>
<keyword evidence="3 4" id="KW-0413">Isomerase</keyword>
<dbReference type="CDD" id="cd00430">
    <property type="entry name" value="PLPDE_III_AR"/>
    <property type="match status" value="1"/>
</dbReference>
<dbReference type="InterPro" id="IPR000821">
    <property type="entry name" value="Ala_racemase"/>
</dbReference>
<dbReference type="Pfam" id="PF01168">
    <property type="entry name" value="Ala_racemase_N"/>
    <property type="match status" value="1"/>
</dbReference>
<dbReference type="PRINTS" id="PR00992">
    <property type="entry name" value="ALARACEMASE"/>
</dbReference>
<evidence type="ECO:0000256" key="2">
    <source>
        <dbReference type="ARBA" id="ARBA00022898"/>
    </source>
</evidence>
<dbReference type="Gene3D" id="3.20.20.10">
    <property type="entry name" value="Alanine racemase"/>
    <property type="match status" value="1"/>
</dbReference>
<feature type="binding site" evidence="4 6">
    <location>
        <position position="303"/>
    </location>
    <ligand>
        <name>substrate</name>
    </ligand>
</feature>
<dbReference type="InterPro" id="IPR029066">
    <property type="entry name" value="PLP-binding_barrel"/>
</dbReference>
<name>A0A1N7JAQ4_9CORY</name>
<dbReference type="SMART" id="SM01005">
    <property type="entry name" value="Ala_racemase_C"/>
    <property type="match status" value="1"/>
</dbReference>
<dbReference type="OrthoDB" id="9813814at2"/>
<evidence type="ECO:0000256" key="1">
    <source>
        <dbReference type="ARBA" id="ARBA00001933"/>
    </source>
</evidence>
<evidence type="ECO:0000313" key="8">
    <source>
        <dbReference type="EMBL" id="SIS46429.1"/>
    </source>
</evidence>
<proteinExistence type="inferred from homology"/>
<dbReference type="Pfam" id="PF00842">
    <property type="entry name" value="Ala_racemase_C"/>
    <property type="match status" value="1"/>
</dbReference>
<dbReference type="AlphaFoldDB" id="A0A1N7JAQ4"/>
<dbReference type="Proteomes" id="UP000186292">
    <property type="component" value="Unassembled WGS sequence"/>
</dbReference>
<comment type="cofactor">
    <cofactor evidence="1 4 5">
        <name>pyridoxal 5'-phosphate</name>
        <dbReference type="ChEBI" id="CHEBI:597326"/>
    </cofactor>
</comment>
<reference evidence="9" key="1">
    <citation type="submission" date="2017-01" db="EMBL/GenBank/DDBJ databases">
        <authorList>
            <person name="Varghese N."/>
            <person name="Submissions S."/>
        </authorList>
    </citation>
    <scope>NUCLEOTIDE SEQUENCE [LARGE SCALE GENOMIC DNA]</scope>
    <source>
        <strain evidence="9">DSM 44531</strain>
    </source>
</reference>
<dbReference type="PANTHER" id="PTHR30511:SF0">
    <property type="entry name" value="ALANINE RACEMASE, CATABOLIC-RELATED"/>
    <property type="match status" value="1"/>
</dbReference>
<comment type="similarity">
    <text evidence="4">Belongs to the alanine racemase family.</text>
</comment>
<evidence type="ECO:0000256" key="3">
    <source>
        <dbReference type="ARBA" id="ARBA00023235"/>
    </source>
</evidence>
<keyword evidence="2 4" id="KW-0663">Pyridoxal phosphate</keyword>
<dbReference type="RefSeq" id="WP_076599165.1">
    <property type="nucleotide sequence ID" value="NZ_CP046976.1"/>
</dbReference>
<keyword evidence="9" id="KW-1185">Reference proteome</keyword>
<dbReference type="GO" id="GO:0030170">
    <property type="term" value="F:pyridoxal phosphate binding"/>
    <property type="evidence" value="ECO:0007669"/>
    <property type="project" value="UniProtKB-UniRule"/>
</dbReference>
<dbReference type="FunFam" id="3.20.20.10:FF:000002">
    <property type="entry name" value="Alanine racemase"/>
    <property type="match status" value="1"/>
</dbReference>
<evidence type="ECO:0000256" key="4">
    <source>
        <dbReference type="HAMAP-Rule" id="MF_01201"/>
    </source>
</evidence>
<feature type="active site" description="Proton acceptor; specific for D-alanine" evidence="4">
    <location>
        <position position="34"/>
    </location>
</feature>
<evidence type="ECO:0000313" key="9">
    <source>
        <dbReference type="Proteomes" id="UP000186292"/>
    </source>
</evidence>
<dbReference type="EC" id="5.1.1.1" evidence="4"/>
<dbReference type="GO" id="GO:0008784">
    <property type="term" value="F:alanine racemase activity"/>
    <property type="evidence" value="ECO:0007669"/>
    <property type="project" value="UniProtKB-UniRule"/>
</dbReference>